<evidence type="ECO:0000313" key="2">
    <source>
        <dbReference type="Proteomes" id="UP000308886"/>
    </source>
</evidence>
<dbReference type="EMBL" id="SRZC01000019">
    <property type="protein sequence ID" value="TGX81187.1"/>
    <property type="molecule type" value="Genomic_DNA"/>
</dbReference>
<sequence length="73" mass="7908">MKELSEHFKIIEQGAGDFDAYEVARPAAEAITLAAEQAVHRRNVCLACIITHSIARFPPAVYHGWSGLGSATI</sequence>
<keyword evidence="2" id="KW-1185">Reference proteome</keyword>
<evidence type="ECO:0000313" key="1">
    <source>
        <dbReference type="EMBL" id="TGX81187.1"/>
    </source>
</evidence>
<comment type="caution">
    <text evidence="1">The sequence shown here is derived from an EMBL/GenBank/DDBJ whole genome shotgun (WGS) entry which is preliminary data.</text>
</comment>
<gene>
    <name evidence="1" type="ORF">E5358_11265</name>
</gene>
<reference evidence="1" key="1">
    <citation type="submission" date="2019-04" db="EMBL/GenBank/DDBJ databases">
        <title>Microbes associate with the intestines of laboratory mice.</title>
        <authorList>
            <person name="Navarre W."/>
            <person name="Wong E."/>
            <person name="Huang K."/>
            <person name="Tropini C."/>
            <person name="Ng K."/>
            <person name="Yu B."/>
        </authorList>
    </citation>
    <scope>NUCLEOTIDE SEQUENCE</scope>
    <source>
        <strain evidence="1">NM73_A23</strain>
    </source>
</reference>
<accession>A0AC61QNF4</accession>
<dbReference type="Proteomes" id="UP000308886">
    <property type="component" value="Unassembled WGS sequence"/>
</dbReference>
<name>A0AC61QNF4_9BACT</name>
<protein>
    <submittedName>
        <fullName evidence="1">Uncharacterized protein</fullName>
    </submittedName>
</protein>
<organism evidence="1 2">
    <name type="scientific">Palleniella muris</name>
    <dbReference type="NCBI Taxonomy" id="3038145"/>
    <lineage>
        <taxon>Bacteria</taxon>
        <taxon>Pseudomonadati</taxon>
        <taxon>Bacteroidota</taxon>
        <taxon>Bacteroidia</taxon>
        <taxon>Bacteroidales</taxon>
        <taxon>Prevotellaceae</taxon>
        <taxon>Palleniella</taxon>
    </lineage>
</organism>
<proteinExistence type="predicted"/>